<name>A0A0C3MK80_9AGAM</name>
<feature type="compositionally biased region" description="Low complexity" evidence="1">
    <location>
        <begin position="210"/>
        <end position="225"/>
    </location>
</feature>
<dbReference type="Proteomes" id="UP000054248">
    <property type="component" value="Unassembled WGS sequence"/>
</dbReference>
<dbReference type="AlphaFoldDB" id="A0A0C3MK80"/>
<feature type="region of interest" description="Disordered" evidence="1">
    <location>
        <begin position="202"/>
        <end position="231"/>
    </location>
</feature>
<dbReference type="OrthoDB" id="3364141at2759"/>
<evidence type="ECO:0000313" key="2">
    <source>
        <dbReference type="EMBL" id="KIO34117.1"/>
    </source>
</evidence>
<reference evidence="3" key="2">
    <citation type="submission" date="2015-01" db="EMBL/GenBank/DDBJ databases">
        <title>Evolutionary Origins and Diversification of the Mycorrhizal Mutualists.</title>
        <authorList>
            <consortium name="DOE Joint Genome Institute"/>
            <consortium name="Mycorrhizal Genomics Consortium"/>
            <person name="Kohler A."/>
            <person name="Kuo A."/>
            <person name="Nagy L.G."/>
            <person name="Floudas D."/>
            <person name="Copeland A."/>
            <person name="Barry K.W."/>
            <person name="Cichocki N."/>
            <person name="Veneault-Fourrey C."/>
            <person name="LaButti K."/>
            <person name="Lindquist E.A."/>
            <person name="Lipzen A."/>
            <person name="Lundell T."/>
            <person name="Morin E."/>
            <person name="Murat C."/>
            <person name="Riley R."/>
            <person name="Ohm R."/>
            <person name="Sun H."/>
            <person name="Tunlid A."/>
            <person name="Henrissat B."/>
            <person name="Grigoriev I.V."/>
            <person name="Hibbett D.S."/>
            <person name="Martin F."/>
        </authorList>
    </citation>
    <scope>NUCLEOTIDE SEQUENCE [LARGE SCALE GENOMIC DNA]</scope>
    <source>
        <strain evidence="3">MUT 4182</strain>
    </source>
</reference>
<accession>A0A0C3MK80</accession>
<feature type="compositionally biased region" description="Polar residues" evidence="1">
    <location>
        <begin position="1"/>
        <end position="11"/>
    </location>
</feature>
<evidence type="ECO:0000313" key="3">
    <source>
        <dbReference type="Proteomes" id="UP000054248"/>
    </source>
</evidence>
<evidence type="ECO:0000256" key="1">
    <source>
        <dbReference type="SAM" id="MobiDB-lite"/>
    </source>
</evidence>
<feature type="compositionally biased region" description="Low complexity" evidence="1">
    <location>
        <begin position="12"/>
        <end position="28"/>
    </location>
</feature>
<sequence>MSTFPMQSAPNHSHFFPSASSPAPSTSHYPFPQYWYTNSPNTTSFATPSSSPAKRKRDGSFDDQDSSSSDDGGPNYNPSVHRGSHATLNSSPQRGGGGGGAAAPPPQAPARPVKRVRREWTSSTDDGSTTMTGLGGTRPAGMENGFARMTLLNRQAAAEPPVFVQEPMPIQRNEQPVKEVHMKTRSWYEPQKDRIVVLDLDGSDTESDSTPDSSSYPSRSSTQSPVDEAMTGNGYTISQAYLSRVKGVPKPSPNMNPYQPGSLILYKHLLPNLNTDSSFEAVDELLDDSHPNYVLPNRGPIPMQDDRPLYATIEEVDDDEDTQMMEVDGN</sequence>
<dbReference type="EMBL" id="KN822944">
    <property type="protein sequence ID" value="KIO34117.1"/>
    <property type="molecule type" value="Genomic_DNA"/>
</dbReference>
<dbReference type="HOGENOM" id="CLU_842485_0_0_1"/>
<keyword evidence="3" id="KW-1185">Reference proteome</keyword>
<gene>
    <name evidence="2" type="ORF">M407DRAFT_240744</name>
</gene>
<feature type="region of interest" description="Disordered" evidence="1">
    <location>
        <begin position="1"/>
        <end position="143"/>
    </location>
</feature>
<proteinExistence type="predicted"/>
<protein>
    <submittedName>
        <fullName evidence="2">Uncharacterized protein</fullName>
    </submittedName>
</protein>
<feature type="compositionally biased region" description="Low complexity" evidence="1">
    <location>
        <begin position="121"/>
        <end position="132"/>
    </location>
</feature>
<feature type="compositionally biased region" description="Low complexity" evidence="1">
    <location>
        <begin position="37"/>
        <end position="52"/>
    </location>
</feature>
<reference evidence="2 3" key="1">
    <citation type="submission" date="2014-04" db="EMBL/GenBank/DDBJ databases">
        <authorList>
            <consortium name="DOE Joint Genome Institute"/>
            <person name="Kuo A."/>
            <person name="Girlanda M."/>
            <person name="Perotto S."/>
            <person name="Kohler A."/>
            <person name="Nagy L.G."/>
            <person name="Floudas D."/>
            <person name="Copeland A."/>
            <person name="Barry K.W."/>
            <person name="Cichocki N."/>
            <person name="Veneault-Fourrey C."/>
            <person name="LaButti K."/>
            <person name="Lindquist E.A."/>
            <person name="Lipzen A."/>
            <person name="Lundell T."/>
            <person name="Morin E."/>
            <person name="Murat C."/>
            <person name="Sun H."/>
            <person name="Tunlid A."/>
            <person name="Henrissat B."/>
            <person name="Grigoriev I.V."/>
            <person name="Hibbett D.S."/>
            <person name="Martin F."/>
            <person name="Nordberg H.P."/>
            <person name="Cantor M.N."/>
            <person name="Hua S.X."/>
        </authorList>
    </citation>
    <scope>NUCLEOTIDE SEQUENCE [LARGE SCALE GENOMIC DNA]</scope>
    <source>
        <strain evidence="2 3">MUT 4182</strain>
    </source>
</reference>
<organism evidence="2 3">
    <name type="scientific">Tulasnella calospora MUT 4182</name>
    <dbReference type="NCBI Taxonomy" id="1051891"/>
    <lineage>
        <taxon>Eukaryota</taxon>
        <taxon>Fungi</taxon>
        <taxon>Dikarya</taxon>
        <taxon>Basidiomycota</taxon>
        <taxon>Agaricomycotina</taxon>
        <taxon>Agaricomycetes</taxon>
        <taxon>Cantharellales</taxon>
        <taxon>Tulasnellaceae</taxon>
        <taxon>Tulasnella</taxon>
    </lineage>
</organism>